<sequence>MPPEEAKGKRRHPARPAMLDVDEADRMPYEVLLATQPGRSAEQRVMLELRESVNDQLAVLAYSSVQRLVECCGRGQSWITVPARELPRLKRIAGFKAVLLDVPLPLDARHPDALPGTEDPSPFTGDGNDEDRVLYVPARPYLEGDGEALLELQPMREDQLALLAYSSLDLLVRGCGEHQPWVSFPADRIDEARRQSGADVVVMDMALPGWLRHGPGTVRGRGDGV</sequence>
<keyword evidence="2" id="KW-1185">Reference proteome</keyword>
<proteinExistence type="predicted"/>
<reference evidence="1 2" key="1">
    <citation type="submission" date="2019-02" db="EMBL/GenBank/DDBJ databases">
        <title>Genomic Encyclopedia of Type Strains, Phase IV (KMG-IV): sequencing the most valuable type-strain genomes for metagenomic binning, comparative biology and taxonomic classification.</title>
        <authorList>
            <person name="Goeker M."/>
        </authorList>
    </citation>
    <scope>NUCLEOTIDE SEQUENCE [LARGE SCALE GENOMIC DNA]</scope>
    <source>
        <strain evidence="1 2">DSM 101727</strain>
    </source>
</reference>
<dbReference type="RefSeq" id="WP_341273167.1">
    <property type="nucleotide sequence ID" value="NZ_SGWQ01000004.1"/>
</dbReference>
<comment type="caution">
    <text evidence="1">The sequence shown here is derived from an EMBL/GenBank/DDBJ whole genome shotgun (WGS) entry which is preliminary data.</text>
</comment>
<evidence type="ECO:0000313" key="2">
    <source>
        <dbReference type="Proteomes" id="UP000294257"/>
    </source>
</evidence>
<accession>A0A4Q7KSW8</accession>
<dbReference type="EMBL" id="SGWQ01000004">
    <property type="protein sequence ID" value="RZS39230.1"/>
    <property type="molecule type" value="Genomic_DNA"/>
</dbReference>
<organism evidence="1 2">
    <name type="scientific">Herbihabitans rhizosphaerae</name>
    <dbReference type="NCBI Taxonomy" id="1872711"/>
    <lineage>
        <taxon>Bacteria</taxon>
        <taxon>Bacillati</taxon>
        <taxon>Actinomycetota</taxon>
        <taxon>Actinomycetes</taxon>
        <taxon>Pseudonocardiales</taxon>
        <taxon>Pseudonocardiaceae</taxon>
        <taxon>Herbihabitans</taxon>
    </lineage>
</organism>
<evidence type="ECO:0000313" key="1">
    <source>
        <dbReference type="EMBL" id="RZS39230.1"/>
    </source>
</evidence>
<dbReference type="NCBIfam" id="NF042914">
    <property type="entry name" value="SAV915_dom"/>
    <property type="match status" value="2"/>
</dbReference>
<evidence type="ECO:0008006" key="3">
    <source>
        <dbReference type="Google" id="ProtNLM"/>
    </source>
</evidence>
<protein>
    <recommendedName>
        <fullName evidence="3">Type III secretion system (T3SS) SseB-like protein</fullName>
    </recommendedName>
</protein>
<dbReference type="Proteomes" id="UP000294257">
    <property type="component" value="Unassembled WGS sequence"/>
</dbReference>
<name>A0A4Q7KSW8_9PSEU</name>
<dbReference type="InterPro" id="IPR049975">
    <property type="entry name" value="SAV_915-like_dom"/>
</dbReference>
<gene>
    <name evidence="1" type="ORF">EV193_104446</name>
</gene>
<dbReference type="AlphaFoldDB" id="A0A4Q7KSW8"/>